<feature type="compositionally biased region" description="Basic and acidic residues" evidence="1">
    <location>
        <begin position="7"/>
        <end position="22"/>
    </location>
</feature>
<comment type="caution">
    <text evidence="2">The sequence shown here is derived from an EMBL/GenBank/DDBJ whole genome shotgun (WGS) entry which is preliminary data.</text>
</comment>
<reference evidence="2 3" key="1">
    <citation type="submission" date="2021-06" db="EMBL/GenBank/DDBJ databases">
        <title>Caerostris extrusa draft genome.</title>
        <authorList>
            <person name="Kono N."/>
            <person name="Arakawa K."/>
        </authorList>
    </citation>
    <scope>NUCLEOTIDE SEQUENCE [LARGE SCALE GENOMIC DNA]</scope>
</reference>
<evidence type="ECO:0000256" key="1">
    <source>
        <dbReference type="SAM" id="MobiDB-lite"/>
    </source>
</evidence>
<organism evidence="2 3">
    <name type="scientific">Caerostris extrusa</name>
    <name type="common">Bark spider</name>
    <name type="synonym">Caerostris bankana</name>
    <dbReference type="NCBI Taxonomy" id="172846"/>
    <lineage>
        <taxon>Eukaryota</taxon>
        <taxon>Metazoa</taxon>
        <taxon>Ecdysozoa</taxon>
        <taxon>Arthropoda</taxon>
        <taxon>Chelicerata</taxon>
        <taxon>Arachnida</taxon>
        <taxon>Araneae</taxon>
        <taxon>Araneomorphae</taxon>
        <taxon>Entelegynae</taxon>
        <taxon>Araneoidea</taxon>
        <taxon>Araneidae</taxon>
        <taxon>Caerostris</taxon>
    </lineage>
</organism>
<feature type="compositionally biased region" description="Basic and acidic residues" evidence="1">
    <location>
        <begin position="51"/>
        <end position="63"/>
    </location>
</feature>
<gene>
    <name evidence="2" type="ORF">CEXT_454321</name>
</gene>
<protein>
    <submittedName>
        <fullName evidence="2">Uncharacterized protein</fullName>
    </submittedName>
</protein>
<dbReference type="AlphaFoldDB" id="A0AAV4MNX3"/>
<name>A0AAV4MNX3_CAEEX</name>
<keyword evidence="3" id="KW-1185">Reference proteome</keyword>
<dbReference type="Proteomes" id="UP001054945">
    <property type="component" value="Unassembled WGS sequence"/>
</dbReference>
<sequence length="88" mass="10351">MYTFSKGEAEVKRDRNKTEDTRDPYLSCQSFYFSVSSRRFTFCRGKFPTDKSTQPEKVRRFEKGPSSSHFRKGSPRKPLDVLCLCLRL</sequence>
<accession>A0AAV4MNX3</accession>
<proteinExistence type="predicted"/>
<feature type="region of interest" description="Disordered" evidence="1">
    <location>
        <begin position="51"/>
        <end position="75"/>
    </location>
</feature>
<feature type="region of interest" description="Disordered" evidence="1">
    <location>
        <begin position="1"/>
        <end position="22"/>
    </location>
</feature>
<evidence type="ECO:0000313" key="3">
    <source>
        <dbReference type="Proteomes" id="UP001054945"/>
    </source>
</evidence>
<dbReference type="EMBL" id="BPLR01002422">
    <property type="protein sequence ID" value="GIX73535.1"/>
    <property type="molecule type" value="Genomic_DNA"/>
</dbReference>
<evidence type="ECO:0000313" key="2">
    <source>
        <dbReference type="EMBL" id="GIX73535.1"/>
    </source>
</evidence>